<dbReference type="GO" id="GO:0044877">
    <property type="term" value="F:protein-containing complex binding"/>
    <property type="evidence" value="ECO:0007669"/>
    <property type="project" value="TreeGrafter"/>
</dbReference>
<organism evidence="2 3">
    <name type="scientific">Quisquiliibacterium transsilvanicum</name>
    <dbReference type="NCBI Taxonomy" id="1549638"/>
    <lineage>
        <taxon>Bacteria</taxon>
        <taxon>Pseudomonadati</taxon>
        <taxon>Pseudomonadota</taxon>
        <taxon>Betaproteobacteria</taxon>
        <taxon>Burkholderiales</taxon>
        <taxon>Burkholderiaceae</taxon>
        <taxon>Quisquiliibacterium</taxon>
    </lineage>
</organism>
<proteinExistence type="predicted"/>
<name>A0A7W8HJG1_9BURK</name>
<evidence type="ECO:0000313" key="2">
    <source>
        <dbReference type="EMBL" id="MBB5273204.1"/>
    </source>
</evidence>
<dbReference type="GO" id="GO:0016491">
    <property type="term" value="F:oxidoreductase activity"/>
    <property type="evidence" value="ECO:0007669"/>
    <property type="project" value="UniProtKB-KW"/>
</dbReference>
<dbReference type="Gene3D" id="3.40.50.720">
    <property type="entry name" value="NAD(P)-binding Rossmann-like Domain"/>
    <property type="match status" value="1"/>
</dbReference>
<accession>A0A7W8HJG1</accession>
<dbReference type="Pfam" id="PF01370">
    <property type="entry name" value="Epimerase"/>
    <property type="match status" value="1"/>
</dbReference>
<dbReference type="RefSeq" id="WP_183969561.1">
    <property type="nucleotide sequence ID" value="NZ_BAABEW010000024.1"/>
</dbReference>
<evidence type="ECO:0000259" key="1">
    <source>
        <dbReference type="Pfam" id="PF01370"/>
    </source>
</evidence>
<keyword evidence="2" id="KW-0560">Oxidoreductase</keyword>
<comment type="caution">
    <text evidence="2">The sequence shown here is derived from an EMBL/GenBank/DDBJ whole genome shotgun (WGS) entry which is preliminary data.</text>
</comment>
<dbReference type="InterPro" id="IPR036291">
    <property type="entry name" value="NAD(P)-bd_dom_sf"/>
</dbReference>
<dbReference type="InterPro" id="IPR001509">
    <property type="entry name" value="Epimerase_deHydtase"/>
</dbReference>
<reference evidence="2 3" key="1">
    <citation type="submission" date="2020-08" db="EMBL/GenBank/DDBJ databases">
        <title>Genomic Encyclopedia of Type Strains, Phase IV (KMG-IV): sequencing the most valuable type-strain genomes for metagenomic binning, comparative biology and taxonomic classification.</title>
        <authorList>
            <person name="Goeker M."/>
        </authorList>
    </citation>
    <scope>NUCLEOTIDE SEQUENCE [LARGE SCALE GENOMIC DNA]</scope>
    <source>
        <strain evidence="2 3">DSM 29781</strain>
    </source>
</reference>
<dbReference type="EMBL" id="JACHGB010000006">
    <property type="protein sequence ID" value="MBB5273204.1"/>
    <property type="molecule type" value="Genomic_DNA"/>
</dbReference>
<feature type="domain" description="NAD-dependent epimerase/dehydratase" evidence="1">
    <location>
        <begin position="6"/>
        <end position="218"/>
    </location>
</feature>
<keyword evidence="3" id="KW-1185">Reference proteome</keyword>
<evidence type="ECO:0000313" key="3">
    <source>
        <dbReference type="Proteomes" id="UP000532440"/>
    </source>
</evidence>
<gene>
    <name evidence="2" type="ORF">HNQ70_003232</name>
</gene>
<protein>
    <submittedName>
        <fullName evidence="2">NADH dehydrogenase</fullName>
        <ecNumber evidence="2">1.6.99.3</ecNumber>
    </submittedName>
</protein>
<dbReference type="EC" id="1.6.99.3" evidence="2"/>
<dbReference type="Proteomes" id="UP000532440">
    <property type="component" value="Unassembled WGS sequence"/>
</dbReference>
<sequence length="319" mass="34525">MKPSRILIVGGSGFLGRHLTARLSAQNRRVIVPSRRAERARHILMLPTGRLVDLAAPDAPSLESLVADSDAVVNLAGILHGSWGDPYGREFAQTHVELPRRLAEVCASTGVRRLVHVSALGVSDDPAAPGPSMYLRSKADGERAIRAVEGVDWTILRPSVVFGPEDSFLNAFAKLQRVFPVIPLARAEARFQPVFVGDVAQAIVNALDTPATIGKTYELAGPDVFTLRELVELSGRWSGHPRPVWPLGYTLGQLQAGVLGALPRPMMSMDNFDSMSIDNVASGPIAPELNIVPTPLASVAPSYLPQRVRYNDERAQARR</sequence>
<dbReference type="PANTHER" id="PTHR12126">
    <property type="entry name" value="NADH-UBIQUINONE OXIDOREDUCTASE 39 KDA SUBUNIT-RELATED"/>
    <property type="match status" value="1"/>
</dbReference>
<dbReference type="InterPro" id="IPR051207">
    <property type="entry name" value="ComplexI_NDUFA9_subunit"/>
</dbReference>
<dbReference type="PANTHER" id="PTHR12126:SF11">
    <property type="entry name" value="NADH DEHYDROGENASE [UBIQUINONE] 1 ALPHA SUBCOMPLEX SUBUNIT 9, MITOCHONDRIAL"/>
    <property type="match status" value="1"/>
</dbReference>
<dbReference type="SUPFAM" id="SSF51735">
    <property type="entry name" value="NAD(P)-binding Rossmann-fold domains"/>
    <property type="match status" value="1"/>
</dbReference>
<dbReference type="CDD" id="cd05271">
    <property type="entry name" value="NDUFA9_like_SDR_a"/>
    <property type="match status" value="1"/>
</dbReference>
<dbReference type="AlphaFoldDB" id="A0A7W8HJG1"/>